<dbReference type="InterPro" id="IPR002110">
    <property type="entry name" value="Ankyrin_rpt"/>
</dbReference>
<reference evidence="5 6" key="1">
    <citation type="submission" date="2020-02" db="EMBL/GenBank/DDBJ databases">
        <authorList>
            <person name="Ferguson B K."/>
        </authorList>
    </citation>
    <scope>NUCLEOTIDE SEQUENCE [LARGE SCALE GENOMIC DNA]</scope>
</reference>
<evidence type="ECO:0000256" key="1">
    <source>
        <dbReference type="ARBA" id="ARBA00022737"/>
    </source>
</evidence>
<evidence type="ECO:0000256" key="3">
    <source>
        <dbReference type="PROSITE-ProRule" id="PRU00023"/>
    </source>
</evidence>
<keyword evidence="6" id="KW-1185">Reference proteome</keyword>
<dbReference type="EMBL" id="CADCXV010000691">
    <property type="protein sequence ID" value="CAB0032866.1"/>
    <property type="molecule type" value="Genomic_DNA"/>
</dbReference>
<dbReference type="PROSITE" id="PS50088">
    <property type="entry name" value="ANK_REPEAT"/>
    <property type="match status" value="1"/>
</dbReference>
<dbReference type="InterPro" id="IPR036770">
    <property type="entry name" value="Ankyrin_rpt-contain_sf"/>
</dbReference>
<feature type="compositionally biased region" description="Basic and acidic residues" evidence="4">
    <location>
        <begin position="267"/>
        <end position="287"/>
    </location>
</feature>
<name>A0A6H5I4I8_9HYME</name>
<dbReference type="OrthoDB" id="69641at2759"/>
<accession>A0A6H5I4I8</accession>
<keyword evidence="1" id="KW-0677">Repeat</keyword>
<dbReference type="Pfam" id="PF12796">
    <property type="entry name" value="Ank_2"/>
    <property type="match status" value="1"/>
</dbReference>
<evidence type="ECO:0000256" key="4">
    <source>
        <dbReference type="SAM" id="MobiDB-lite"/>
    </source>
</evidence>
<feature type="repeat" description="ANK" evidence="3">
    <location>
        <begin position="118"/>
        <end position="150"/>
    </location>
</feature>
<keyword evidence="2 3" id="KW-0040">ANK repeat</keyword>
<protein>
    <submittedName>
        <fullName evidence="5">Uncharacterized protein</fullName>
    </submittedName>
</protein>
<evidence type="ECO:0000313" key="5">
    <source>
        <dbReference type="EMBL" id="CAB0032866.1"/>
    </source>
</evidence>
<evidence type="ECO:0000313" key="6">
    <source>
        <dbReference type="Proteomes" id="UP000479190"/>
    </source>
</evidence>
<proteinExistence type="predicted"/>
<organism evidence="5 6">
    <name type="scientific">Trichogramma brassicae</name>
    <dbReference type="NCBI Taxonomy" id="86971"/>
    <lineage>
        <taxon>Eukaryota</taxon>
        <taxon>Metazoa</taxon>
        <taxon>Ecdysozoa</taxon>
        <taxon>Arthropoda</taxon>
        <taxon>Hexapoda</taxon>
        <taxon>Insecta</taxon>
        <taxon>Pterygota</taxon>
        <taxon>Neoptera</taxon>
        <taxon>Endopterygota</taxon>
        <taxon>Hymenoptera</taxon>
        <taxon>Apocrita</taxon>
        <taxon>Proctotrupomorpha</taxon>
        <taxon>Chalcidoidea</taxon>
        <taxon>Trichogrammatidae</taxon>
        <taxon>Trichogramma</taxon>
    </lineage>
</organism>
<dbReference type="PANTHER" id="PTHR24124">
    <property type="entry name" value="ANKYRIN REPEAT FAMILY A"/>
    <property type="match status" value="1"/>
</dbReference>
<evidence type="ECO:0000256" key="2">
    <source>
        <dbReference type="ARBA" id="ARBA00023043"/>
    </source>
</evidence>
<dbReference type="Proteomes" id="UP000479190">
    <property type="component" value="Unassembled WGS sequence"/>
</dbReference>
<dbReference type="GO" id="GO:0005634">
    <property type="term" value="C:nucleus"/>
    <property type="evidence" value="ECO:0007669"/>
    <property type="project" value="TreeGrafter"/>
</dbReference>
<dbReference type="SMART" id="SM00248">
    <property type="entry name" value="ANK"/>
    <property type="match status" value="3"/>
</dbReference>
<dbReference type="GO" id="GO:0010468">
    <property type="term" value="P:regulation of gene expression"/>
    <property type="evidence" value="ECO:0007669"/>
    <property type="project" value="TreeGrafter"/>
</dbReference>
<dbReference type="Gene3D" id="1.25.40.20">
    <property type="entry name" value="Ankyrin repeat-containing domain"/>
    <property type="match status" value="2"/>
</dbReference>
<dbReference type="PROSITE" id="PS50297">
    <property type="entry name" value="ANK_REP_REGION"/>
    <property type="match status" value="1"/>
</dbReference>
<sequence length="356" mass="39745">MAAPRSSSRRSRATSGTSGFCWSTADAKILSADGSSVLLGVFNETIMFDTRYRTNEVKDKACREVIEELLDAGAPLDTVDARGRNAIHLAAEHRLDETLKMLLARRGDSLDLEAQDYEGRTALHVAAQMRNKKIVDLLLEAQASVTSRTHERKTVMHSLLDDSFEGSDQKEEVNEIFDALAAAGAPLTALDRRNQSLLHLAGEHDMKDIFQKLLPEFEDYAGQTTWGTTALQTLLCSMDAHDGGDEEDIELCSTAAVDGDDDEEDVDERKKKKNEETRAADEKQKFEPKSWPELLKDMFERDDRAVFTRDDEGRLPIHMAAKFKHGKTLAMLLENYHQNEAAKTTSEPSTLKLIVC</sequence>
<feature type="region of interest" description="Disordered" evidence="4">
    <location>
        <begin position="257"/>
        <end position="287"/>
    </location>
</feature>
<dbReference type="PANTHER" id="PTHR24124:SF14">
    <property type="entry name" value="CHROMOSOME UNDETERMINED SCAFFOLD_25, WHOLE GENOME SHOTGUN SEQUENCE"/>
    <property type="match status" value="1"/>
</dbReference>
<gene>
    <name evidence="5" type="ORF">TBRA_LOCUS4791</name>
</gene>
<dbReference type="AlphaFoldDB" id="A0A6H5I4I8"/>
<dbReference type="SUPFAM" id="SSF48403">
    <property type="entry name" value="Ankyrin repeat"/>
    <property type="match status" value="1"/>
</dbReference>